<accession>A0ABY2TU92</accession>
<keyword evidence="1" id="KW-0808">Transferase</keyword>
<proteinExistence type="inferred from homology"/>
<evidence type="ECO:0000313" key="5">
    <source>
        <dbReference type="EMBL" id="TKZ36324.1"/>
    </source>
</evidence>
<dbReference type="PROSITE" id="PS51186">
    <property type="entry name" value="GNAT"/>
    <property type="match status" value="1"/>
</dbReference>
<organism evidence="5 6">
    <name type="scientific">Brachyspira catarrhinii</name>
    <dbReference type="NCBI Taxonomy" id="2528966"/>
    <lineage>
        <taxon>Bacteria</taxon>
        <taxon>Pseudomonadati</taxon>
        <taxon>Spirochaetota</taxon>
        <taxon>Spirochaetia</taxon>
        <taxon>Brachyspirales</taxon>
        <taxon>Brachyspiraceae</taxon>
        <taxon>Brachyspira</taxon>
    </lineage>
</organism>
<gene>
    <name evidence="5" type="ORF">EZH24_00625</name>
</gene>
<dbReference type="Proteomes" id="UP000310168">
    <property type="component" value="Unassembled WGS sequence"/>
</dbReference>
<dbReference type="SUPFAM" id="SSF55729">
    <property type="entry name" value="Acyl-CoA N-acyltransferases (Nat)"/>
    <property type="match status" value="1"/>
</dbReference>
<sequence>MIKKSYKTKRLLLIQPNMDMTPEIVNFYLRNKNFFKEYDPLRPESFYNLATHKKIVKQELEETKFGRMLKFWIFKIEDKKRIIGMISFTNIANSSFLSTTVGYKLDQEELKQGYMIEALRAAIVIIFKELKLHRIEANIMPHNRASMNLVKKLGFEYEGLAKKYLKINGKWEDHIHMTILNKDEDV</sequence>
<evidence type="ECO:0000256" key="1">
    <source>
        <dbReference type="ARBA" id="ARBA00022679"/>
    </source>
</evidence>
<evidence type="ECO:0000256" key="3">
    <source>
        <dbReference type="ARBA" id="ARBA00038502"/>
    </source>
</evidence>
<dbReference type="PANTHER" id="PTHR43792:SF8">
    <property type="entry name" value="[RIBOSOMAL PROTEIN US5]-ALANINE N-ACETYLTRANSFERASE"/>
    <property type="match status" value="1"/>
</dbReference>
<dbReference type="Gene3D" id="3.40.630.30">
    <property type="match status" value="1"/>
</dbReference>
<keyword evidence="2" id="KW-0012">Acyltransferase</keyword>
<dbReference type="InterPro" id="IPR016181">
    <property type="entry name" value="Acyl_CoA_acyltransferase"/>
</dbReference>
<evidence type="ECO:0000259" key="4">
    <source>
        <dbReference type="PROSITE" id="PS51186"/>
    </source>
</evidence>
<comment type="caution">
    <text evidence="5">The sequence shown here is derived from an EMBL/GenBank/DDBJ whole genome shotgun (WGS) entry which is preliminary data.</text>
</comment>
<dbReference type="Pfam" id="PF13302">
    <property type="entry name" value="Acetyltransf_3"/>
    <property type="match status" value="1"/>
</dbReference>
<dbReference type="EMBL" id="SJDU01000007">
    <property type="protein sequence ID" value="TKZ36324.1"/>
    <property type="molecule type" value="Genomic_DNA"/>
</dbReference>
<dbReference type="RefSeq" id="WP_137997202.1">
    <property type="nucleotide sequence ID" value="NZ_SJDU01000007.1"/>
</dbReference>
<evidence type="ECO:0000313" key="6">
    <source>
        <dbReference type="Proteomes" id="UP000310168"/>
    </source>
</evidence>
<evidence type="ECO:0000256" key="2">
    <source>
        <dbReference type="ARBA" id="ARBA00023315"/>
    </source>
</evidence>
<dbReference type="PANTHER" id="PTHR43792">
    <property type="entry name" value="GNAT FAMILY, PUTATIVE (AFU_ORTHOLOGUE AFUA_3G00765)-RELATED-RELATED"/>
    <property type="match status" value="1"/>
</dbReference>
<dbReference type="InterPro" id="IPR051531">
    <property type="entry name" value="N-acetyltransferase"/>
</dbReference>
<keyword evidence="6" id="KW-1185">Reference proteome</keyword>
<protein>
    <submittedName>
        <fullName evidence="5">GNAT family N-acetyltransferase</fullName>
    </submittedName>
</protein>
<dbReference type="InterPro" id="IPR000182">
    <property type="entry name" value="GNAT_dom"/>
</dbReference>
<reference evidence="5 6" key="1">
    <citation type="journal article" date="2019" name="Anaerobe">
        <title>Brachyspira catarrhinii sp. nov., an anaerobic intestinal spirochaete isolated from vervet monkeys may have been misidentified as Brachyspira aalborgi in previous studies.</title>
        <authorList>
            <person name="Phillips N.D."/>
            <person name="La T."/>
            <person name="Hampson D.J."/>
        </authorList>
    </citation>
    <scope>NUCLEOTIDE SEQUENCE [LARGE SCALE GENOMIC DNA]</scope>
    <source>
        <strain evidence="5 6">Z12</strain>
    </source>
</reference>
<feature type="domain" description="N-acetyltransferase" evidence="4">
    <location>
        <begin position="25"/>
        <end position="182"/>
    </location>
</feature>
<comment type="similarity">
    <text evidence="3">Belongs to the acetyltransferase family. RimJ subfamily.</text>
</comment>
<name>A0ABY2TU92_9SPIR</name>